<comment type="caution">
    <text evidence="1">The sequence shown here is derived from an EMBL/GenBank/DDBJ whole genome shotgun (WGS) entry which is preliminary data.</text>
</comment>
<dbReference type="EMBL" id="MGGI01000012">
    <property type="protein sequence ID" value="OGM26576.1"/>
    <property type="molecule type" value="Genomic_DNA"/>
</dbReference>
<gene>
    <name evidence="1" type="ORF">A2627_00955</name>
</gene>
<dbReference type="AlphaFoldDB" id="A0A1F7YGW6"/>
<evidence type="ECO:0000313" key="1">
    <source>
        <dbReference type="EMBL" id="OGM26576.1"/>
    </source>
</evidence>
<sequence length="83" mass="9545">MPVTKARPILGDLVGKVSGNDYIILTKGGMPEAAVVDLEYLTKLEKEIEKIYSKTYIDPKLLPYTREFSDKEIKKWLEEDKLQ</sequence>
<proteinExistence type="predicted"/>
<evidence type="ECO:0008006" key="3">
    <source>
        <dbReference type="Google" id="ProtNLM"/>
    </source>
</evidence>
<evidence type="ECO:0000313" key="2">
    <source>
        <dbReference type="Proteomes" id="UP000178851"/>
    </source>
</evidence>
<reference evidence="1 2" key="1">
    <citation type="journal article" date="2016" name="Nat. Commun.">
        <title>Thousands of microbial genomes shed light on interconnected biogeochemical processes in an aquifer system.</title>
        <authorList>
            <person name="Anantharaman K."/>
            <person name="Brown C.T."/>
            <person name="Hug L.A."/>
            <person name="Sharon I."/>
            <person name="Castelle C.J."/>
            <person name="Probst A.J."/>
            <person name="Thomas B.C."/>
            <person name="Singh A."/>
            <person name="Wilkins M.J."/>
            <person name="Karaoz U."/>
            <person name="Brodie E.L."/>
            <person name="Williams K.H."/>
            <person name="Hubbard S.S."/>
            <person name="Banfield J.F."/>
        </authorList>
    </citation>
    <scope>NUCLEOTIDE SEQUENCE [LARGE SCALE GENOMIC DNA]</scope>
</reference>
<accession>A0A1F7YGW6</accession>
<dbReference type="Proteomes" id="UP000178851">
    <property type="component" value="Unassembled WGS sequence"/>
</dbReference>
<protein>
    <recommendedName>
        <fullName evidence="3">Antitoxin</fullName>
    </recommendedName>
</protein>
<organism evidence="1 2">
    <name type="scientific">Candidatus Woesebacteria bacterium RIFCSPHIGHO2_01_FULL_39_28</name>
    <dbReference type="NCBI Taxonomy" id="1802496"/>
    <lineage>
        <taxon>Bacteria</taxon>
        <taxon>Candidatus Woeseibacteriota</taxon>
    </lineage>
</organism>
<name>A0A1F7YGW6_9BACT</name>